<dbReference type="Pfam" id="PF00010">
    <property type="entry name" value="HLH"/>
    <property type="match status" value="1"/>
</dbReference>
<proteinExistence type="predicted"/>
<dbReference type="FunFam" id="4.10.280.10:FF:000004">
    <property type="entry name" value="Basic helix-loop-helix transcription factor"/>
    <property type="match status" value="1"/>
</dbReference>
<feature type="region of interest" description="Disordered" evidence="6">
    <location>
        <begin position="376"/>
        <end position="451"/>
    </location>
</feature>
<feature type="domain" description="BHLH" evidence="7">
    <location>
        <begin position="204"/>
        <end position="253"/>
    </location>
</feature>
<evidence type="ECO:0000256" key="5">
    <source>
        <dbReference type="ARBA" id="ARBA00023242"/>
    </source>
</evidence>
<evidence type="ECO:0000259" key="7">
    <source>
        <dbReference type="PROSITE" id="PS50888"/>
    </source>
</evidence>
<sequence>MGLYFPSFETCLILNQNVDAVITAGNHWLTKMTSFGELAQACLALPAKNMFPLSLSFLLSNCNNKTPPPTINSFPVVFVQETECQNRRDDDISNLLHQILVHSSSPSSGMAYLEGPTENPRRLSRSPAPAGGEAKQGMILTVDSCGRGSGGSGLVGVAGEINDAEEYDCESEFESCHKQEGLEALVDEAPSKPAPPRSSSKRSRAAEVHNLSEKRRRSRINEKMKALQNLIPNSNKTDKASMLDEAIEYLKQLQLQVQMLTMRNGLSLHPMCLPGVLQPIQLPQTRIDFGEDNGSLPMNASGTAPANQEPSAQIVFDLPNQCSSSNHALVPNMSNIITSETSFSLESIQAPFGPFQLLTPTQDICREDILPHHQLKSNTSEFGSGATSTVSLPFDTRESDLKESSSLDASMKGRDQPNSVLEHDLVLAPHLTRQAGRSDSSDDIKIEKPNF</sequence>
<evidence type="ECO:0000256" key="1">
    <source>
        <dbReference type="ARBA" id="ARBA00004123"/>
    </source>
</evidence>
<dbReference type="Gene3D" id="4.10.280.10">
    <property type="entry name" value="Helix-loop-helix DNA-binding domain"/>
    <property type="match status" value="1"/>
</dbReference>
<evidence type="ECO:0000313" key="9">
    <source>
        <dbReference type="Proteomes" id="UP000026915"/>
    </source>
</evidence>
<keyword evidence="9" id="KW-1185">Reference proteome</keyword>
<dbReference type="InterPro" id="IPR036638">
    <property type="entry name" value="HLH_DNA-bd_sf"/>
</dbReference>
<dbReference type="GO" id="GO:0003677">
    <property type="term" value="F:DNA binding"/>
    <property type="evidence" value="ECO:0007669"/>
    <property type="project" value="UniProtKB-KW"/>
</dbReference>
<dbReference type="InterPro" id="IPR047265">
    <property type="entry name" value="PIF1-like_bHLH"/>
</dbReference>
<feature type="compositionally biased region" description="Basic and acidic residues" evidence="6">
    <location>
        <begin position="395"/>
        <end position="425"/>
    </location>
</feature>
<accession>A0A061DI04</accession>
<evidence type="ECO:0000313" key="8">
    <source>
        <dbReference type="EMBL" id="EOX91461.1"/>
    </source>
</evidence>
<organism evidence="8 9">
    <name type="scientific">Theobroma cacao</name>
    <name type="common">Cacao</name>
    <name type="synonym">Cocoa</name>
    <dbReference type="NCBI Taxonomy" id="3641"/>
    <lineage>
        <taxon>Eukaryota</taxon>
        <taxon>Viridiplantae</taxon>
        <taxon>Streptophyta</taxon>
        <taxon>Embryophyta</taxon>
        <taxon>Tracheophyta</taxon>
        <taxon>Spermatophyta</taxon>
        <taxon>Magnoliopsida</taxon>
        <taxon>eudicotyledons</taxon>
        <taxon>Gunneridae</taxon>
        <taxon>Pentapetalae</taxon>
        <taxon>rosids</taxon>
        <taxon>malvids</taxon>
        <taxon>Malvales</taxon>
        <taxon>Malvaceae</taxon>
        <taxon>Byttnerioideae</taxon>
        <taxon>Theobroma</taxon>
    </lineage>
</organism>
<dbReference type="Gramene" id="EOX91461">
    <property type="protein sequence ID" value="EOX91461"/>
    <property type="gene ID" value="TCM_000649"/>
</dbReference>
<feature type="compositionally biased region" description="Basic and acidic residues" evidence="6">
    <location>
        <begin position="204"/>
        <end position="218"/>
    </location>
</feature>
<dbReference type="SMART" id="SM00353">
    <property type="entry name" value="HLH"/>
    <property type="match status" value="1"/>
</dbReference>
<evidence type="ECO:0000256" key="2">
    <source>
        <dbReference type="ARBA" id="ARBA00023015"/>
    </source>
</evidence>
<dbReference type="FunCoup" id="A0A061DI04">
    <property type="interactions" value="120"/>
</dbReference>
<protein>
    <submittedName>
        <fullName evidence="8">Basic helix-loop-helix DNA-binding superfamily protein, putative isoform 1</fullName>
    </submittedName>
</protein>
<dbReference type="PANTHER" id="PTHR45855:SF73">
    <property type="entry name" value="TRANSCRIPTION FACTOR SPATULA"/>
    <property type="match status" value="1"/>
</dbReference>
<dbReference type="GO" id="GO:0005634">
    <property type="term" value="C:nucleus"/>
    <property type="evidence" value="ECO:0000318"/>
    <property type="project" value="GO_Central"/>
</dbReference>
<keyword evidence="5" id="KW-0539">Nucleus</keyword>
<keyword evidence="4" id="KW-0804">Transcription</keyword>
<feature type="compositionally biased region" description="Polar residues" evidence="6">
    <location>
        <begin position="376"/>
        <end position="391"/>
    </location>
</feature>
<dbReference type="InParanoid" id="A0A061DI04"/>
<dbReference type="GO" id="GO:0046983">
    <property type="term" value="F:protein dimerization activity"/>
    <property type="evidence" value="ECO:0007669"/>
    <property type="project" value="InterPro"/>
</dbReference>
<reference evidence="8 9" key="1">
    <citation type="journal article" date="2013" name="Genome Biol.">
        <title>The genome sequence of the most widely cultivated cacao type and its use to identify candidate genes regulating pod color.</title>
        <authorList>
            <person name="Motamayor J.C."/>
            <person name="Mockaitis K."/>
            <person name="Schmutz J."/>
            <person name="Haiminen N."/>
            <person name="Iii D.L."/>
            <person name="Cornejo O."/>
            <person name="Findley S.D."/>
            <person name="Zheng P."/>
            <person name="Utro F."/>
            <person name="Royaert S."/>
            <person name="Saski C."/>
            <person name="Jenkins J."/>
            <person name="Podicheti R."/>
            <person name="Zhao M."/>
            <person name="Scheffler B.E."/>
            <person name="Stack J.C."/>
            <person name="Feltus F.A."/>
            <person name="Mustiga G.M."/>
            <person name="Amores F."/>
            <person name="Phillips W."/>
            <person name="Marelli J.P."/>
            <person name="May G.D."/>
            <person name="Shapiro H."/>
            <person name="Ma J."/>
            <person name="Bustamante C.D."/>
            <person name="Schnell R.J."/>
            <person name="Main D."/>
            <person name="Gilbert D."/>
            <person name="Parida L."/>
            <person name="Kuhn D.N."/>
        </authorList>
    </citation>
    <scope>NUCLEOTIDE SEQUENCE [LARGE SCALE GENOMIC DNA]</scope>
    <source>
        <strain evidence="9">cv. Matina 1-6</strain>
    </source>
</reference>
<keyword evidence="2" id="KW-0805">Transcription regulation</keyword>
<comment type="subcellular location">
    <subcellularLocation>
        <location evidence="1">Nucleus</location>
    </subcellularLocation>
</comment>
<dbReference type="PANTHER" id="PTHR45855">
    <property type="entry name" value="TRANSCRIPTION FACTOR PIF1-RELATED"/>
    <property type="match status" value="1"/>
</dbReference>
<dbReference type="eggNOG" id="ENOG502QVNY">
    <property type="taxonomic scope" value="Eukaryota"/>
</dbReference>
<gene>
    <name evidence="8" type="ORF">TCM_000649</name>
</gene>
<feature type="region of interest" description="Disordered" evidence="6">
    <location>
        <begin position="107"/>
        <end position="135"/>
    </location>
</feature>
<feature type="compositionally biased region" description="Basic and acidic residues" evidence="6">
    <location>
        <begin position="439"/>
        <end position="451"/>
    </location>
</feature>
<dbReference type="InterPro" id="IPR011598">
    <property type="entry name" value="bHLH_dom"/>
</dbReference>
<dbReference type="Proteomes" id="UP000026915">
    <property type="component" value="Chromosome 1"/>
</dbReference>
<dbReference type="PROSITE" id="PS50888">
    <property type="entry name" value="BHLH"/>
    <property type="match status" value="1"/>
</dbReference>
<dbReference type="InterPro" id="IPR031066">
    <property type="entry name" value="bHLH_ALC-like_plant"/>
</dbReference>
<dbReference type="SUPFAM" id="SSF47459">
    <property type="entry name" value="HLH, helix-loop-helix DNA-binding domain"/>
    <property type="match status" value="1"/>
</dbReference>
<dbReference type="EMBL" id="CM001879">
    <property type="protein sequence ID" value="EOX91461.1"/>
    <property type="molecule type" value="Genomic_DNA"/>
</dbReference>
<evidence type="ECO:0000256" key="4">
    <source>
        <dbReference type="ARBA" id="ARBA00023163"/>
    </source>
</evidence>
<dbReference type="AlphaFoldDB" id="A0A061DI04"/>
<keyword evidence="3 8" id="KW-0238">DNA-binding</keyword>
<name>A0A061DI04_THECC</name>
<evidence type="ECO:0000256" key="3">
    <source>
        <dbReference type="ARBA" id="ARBA00023125"/>
    </source>
</evidence>
<evidence type="ECO:0000256" key="6">
    <source>
        <dbReference type="SAM" id="MobiDB-lite"/>
    </source>
</evidence>
<feature type="region of interest" description="Disordered" evidence="6">
    <location>
        <begin position="186"/>
        <end position="218"/>
    </location>
</feature>
<dbReference type="CDD" id="cd11445">
    <property type="entry name" value="bHLH_AtPIF_like"/>
    <property type="match status" value="1"/>
</dbReference>